<dbReference type="GeneID" id="80019571"/>
<feature type="region of interest" description="Disordered" evidence="1">
    <location>
        <begin position="35"/>
        <end position="122"/>
    </location>
</feature>
<accession>A0A9X9K4C1</accession>
<feature type="compositionally biased region" description="Low complexity" evidence="1">
    <location>
        <begin position="49"/>
        <end position="86"/>
    </location>
</feature>
<protein>
    <submittedName>
        <fullName evidence="2">Membrane protein</fullName>
    </submittedName>
</protein>
<feature type="compositionally biased region" description="Pro residues" evidence="1">
    <location>
        <begin position="87"/>
        <end position="116"/>
    </location>
</feature>
<dbReference type="Proteomes" id="UP001164797">
    <property type="component" value="Segment"/>
</dbReference>
<keyword evidence="3" id="KW-1185">Reference proteome</keyword>
<reference evidence="2" key="1">
    <citation type="submission" date="2022-09" db="EMBL/GenBank/DDBJ databases">
        <authorList>
            <person name="Washington J.M."/>
            <person name="Situmorang M.A."/>
            <person name="Garlena R.A."/>
            <person name="Russell D.A."/>
            <person name="Jacobs-Sera D."/>
            <person name="Hatfull G.F."/>
        </authorList>
    </citation>
    <scope>NUCLEOTIDE SEQUENCE</scope>
</reference>
<dbReference type="EMBL" id="OP434449">
    <property type="protein sequence ID" value="UYL87128.1"/>
    <property type="molecule type" value="Genomic_DNA"/>
</dbReference>
<evidence type="ECO:0000313" key="2">
    <source>
        <dbReference type="EMBL" id="UYL87128.1"/>
    </source>
</evidence>
<dbReference type="KEGG" id="vg:80019571"/>
<gene>
    <name evidence="2" type="primary">7</name>
    <name evidence="2" type="ORF">SEA_OSCARSO_7</name>
</gene>
<sequence>MNIDKKRIGAVATAVIAVGILAGGSIAFAANVGSAAPADEPDRSTISRVVETPEPTVTPTETPTPEPVVTEEPAPAEPAPVVEQPAAPAPAPAPAQPAPAPEPPAPAPAPEPPAPYVPVKCPAGTIPGQVDANGDESLCQAPCQEWIDTDGDGYAETCGRP</sequence>
<dbReference type="PRINTS" id="PR01217">
    <property type="entry name" value="PRICHEXTENSN"/>
</dbReference>
<organism evidence="2 3">
    <name type="scientific">Microbacterium phage OscarSo</name>
    <dbReference type="NCBI Taxonomy" id="2985324"/>
    <lineage>
        <taxon>Viruses</taxon>
        <taxon>Duplodnaviria</taxon>
        <taxon>Heunggongvirae</taxon>
        <taxon>Uroviricota</taxon>
        <taxon>Caudoviricetes</taxon>
        <taxon>Oscarsovirus</taxon>
        <taxon>Oscarsovirus oscarso</taxon>
    </lineage>
</organism>
<evidence type="ECO:0000313" key="3">
    <source>
        <dbReference type="Proteomes" id="UP001164797"/>
    </source>
</evidence>
<name>A0A9X9K4C1_9CAUD</name>
<evidence type="ECO:0000256" key="1">
    <source>
        <dbReference type="SAM" id="MobiDB-lite"/>
    </source>
</evidence>
<proteinExistence type="predicted"/>
<dbReference type="RefSeq" id="YP_010754965.1">
    <property type="nucleotide sequence ID" value="NC_073466.1"/>
</dbReference>